<dbReference type="AlphaFoldDB" id="A0A7C4U830"/>
<dbReference type="GO" id="GO:0000041">
    <property type="term" value="P:transition metal ion transport"/>
    <property type="evidence" value="ECO:0007669"/>
    <property type="project" value="InterPro"/>
</dbReference>
<organism evidence="8">
    <name type="scientific">candidate division WOR-3 bacterium</name>
    <dbReference type="NCBI Taxonomy" id="2052148"/>
    <lineage>
        <taxon>Bacteria</taxon>
        <taxon>Bacteria division WOR-3</taxon>
    </lineage>
</organism>
<feature type="transmembrane region" description="Helical" evidence="7">
    <location>
        <begin position="74"/>
        <end position="98"/>
    </location>
</feature>
<evidence type="ECO:0000256" key="7">
    <source>
        <dbReference type="SAM" id="Phobius"/>
    </source>
</evidence>
<dbReference type="Pfam" id="PF01891">
    <property type="entry name" value="CbiM"/>
    <property type="match status" value="1"/>
</dbReference>
<dbReference type="PANTHER" id="PTHR34229:SF1">
    <property type="entry name" value="METAL TRANSPORT PROTEIN HI_1621-RELATED"/>
    <property type="match status" value="1"/>
</dbReference>
<gene>
    <name evidence="8" type="ORF">ENV67_03635</name>
</gene>
<feature type="transmembrane region" description="Helical" evidence="7">
    <location>
        <begin position="174"/>
        <end position="199"/>
    </location>
</feature>
<feature type="transmembrane region" description="Helical" evidence="7">
    <location>
        <begin position="138"/>
        <end position="162"/>
    </location>
</feature>
<evidence type="ECO:0000256" key="4">
    <source>
        <dbReference type="ARBA" id="ARBA00022692"/>
    </source>
</evidence>
<dbReference type="InterPro" id="IPR002751">
    <property type="entry name" value="CbiM/NikMN"/>
</dbReference>
<reference evidence="8" key="1">
    <citation type="journal article" date="2020" name="mSystems">
        <title>Genome- and Community-Level Interaction Insights into Carbon Utilization and Element Cycling Functions of Hydrothermarchaeota in Hydrothermal Sediment.</title>
        <authorList>
            <person name="Zhou Z."/>
            <person name="Liu Y."/>
            <person name="Xu W."/>
            <person name="Pan J."/>
            <person name="Luo Z.H."/>
            <person name="Li M."/>
        </authorList>
    </citation>
    <scope>NUCLEOTIDE SEQUENCE [LARGE SCALE GENOMIC DNA]</scope>
    <source>
        <strain evidence="8">SpSt-780</strain>
    </source>
</reference>
<dbReference type="PANTHER" id="PTHR34229">
    <property type="entry name" value="METAL TRANSPORT PROTEIN HI_1621-RELATED"/>
    <property type="match status" value="1"/>
</dbReference>
<dbReference type="Gene3D" id="1.10.1760.20">
    <property type="match status" value="1"/>
</dbReference>
<keyword evidence="6 7" id="KW-0472">Membrane</keyword>
<proteinExistence type="predicted"/>
<evidence type="ECO:0000256" key="6">
    <source>
        <dbReference type="ARBA" id="ARBA00023136"/>
    </source>
</evidence>
<feature type="transmembrane region" description="Helical" evidence="7">
    <location>
        <begin position="43"/>
        <end position="62"/>
    </location>
</feature>
<evidence type="ECO:0000256" key="5">
    <source>
        <dbReference type="ARBA" id="ARBA00022989"/>
    </source>
</evidence>
<evidence type="ECO:0000256" key="1">
    <source>
        <dbReference type="ARBA" id="ARBA00004651"/>
    </source>
</evidence>
<keyword evidence="4 7" id="KW-0812">Transmembrane</keyword>
<sequence length="212" mass="22618">MHIPDGFLETKVWAAFDVISAGFVGFSLKIISKKIDAEKRIPMIGVISAFTFAAQMLNFPVAGGTSGHFMGSTLAAILLGPFTSTIIMTVVLIVQSLVFQDGGILALGANIFNMGIVGAFVGWFFYKIITNLFKGKNGVLLGSFIGAWFAIVIASASCAIQLGISNTVPLKVSLISMVSVHALIGIGEGIITLLVLLFIMRTRKDLLDIEKF</sequence>
<protein>
    <submittedName>
        <fullName evidence="8">Cobalamin biosynthesis protein CbiM</fullName>
    </submittedName>
</protein>
<feature type="transmembrane region" description="Helical" evidence="7">
    <location>
        <begin position="104"/>
        <end position="126"/>
    </location>
</feature>
<evidence type="ECO:0000256" key="3">
    <source>
        <dbReference type="ARBA" id="ARBA00022475"/>
    </source>
</evidence>
<comment type="subcellular location">
    <subcellularLocation>
        <location evidence="1">Cell membrane</location>
        <topology evidence="1">Multi-pass membrane protein</topology>
    </subcellularLocation>
</comment>
<keyword evidence="3" id="KW-1003">Cell membrane</keyword>
<feature type="transmembrane region" description="Helical" evidence="7">
    <location>
        <begin position="12"/>
        <end position="31"/>
    </location>
</feature>
<evidence type="ECO:0000256" key="2">
    <source>
        <dbReference type="ARBA" id="ARBA00022448"/>
    </source>
</evidence>
<dbReference type="EMBL" id="DTHG01000042">
    <property type="protein sequence ID" value="HGW91615.1"/>
    <property type="molecule type" value="Genomic_DNA"/>
</dbReference>
<evidence type="ECO:0000313" key="8">
    <source>
        <dbReference type="EMBL" id="HGW91615.1"/>
    </source>
</evidence>
<comment type="caution">
    <text evidence="8">The sequence shown here is derived from an EMBL/GenBank/DDBJ whole genome shotgun (WGS) entry which is preliminary data.</text>
</comment>
<keyword evidence="2" id="KW-0813">Transport</keyword>
<keyword evidence="5 7" id="KW-1133">Transmembrane helix</keyword>
<dbReference type="GO" id="GO:0005886">
    <property type="term" value="C:plasma membrane"/>
    <property type="evidence" value="ECO:0007669"/>
    <property type="project" value="UniProtKB-SubCell"/>
</dbReference>
<accession>A0A7C4U830</accession>
<name>A0A7C4U830_UNCW3</name>